<evidence type="ECO:0008006" key="3">
    <source>
        <dbReference type="Google" id="ProtNLM"/>
    </source>
</evidence>
<reference evidence="2" key="1">
    <citation type="submission" date="2017-06" db="EMBL/GenBank/DDBJ databases">
        <authorList>
            <person name="Varghese N."/>
            <person name="Submissions S."/>
        </authorList>
    </citation>
    <scope>NUCLEOTIDE SEQUENCE [LARGE SCALE GENOMIC DNA]</scope>
    <source>
        <strain evidence="2">DSM 22348</strain>
    </source>
</reference>
<proteinExistence type="predicted"/>
<sequence>MSGFLPGFEKKWVDECNSLISAGQHKKALDLFSSMFVTISEGFSVDLVGLLGRLDISEFDVESRENYFLLSVGVAGKCDLPDMALSSISELLQGQRSKEDAAFRQALQLEKANCYSMLGKNNAASFLYKDLASSCEDSRTIAYVYQGLSAISESEDDMSMYAQQAADKHLEAGSRFEAAKVYARLSDNYKSKCAEKALGSIDKAIDLVESERLSDREFYAALLANKAQYLYELDQASDALPVAKKSCDLRRGVSGVEVQLHTSLVLLAEIRKEIDSSDDCSDINIELHDLVECINDEEFHFRIKLLELVRQKKPLDEIDMGSIDGLNDPCARAASYVYTVFTLDQSLLEGLELLDRAKEIAMFVKDKKLLAFVLFSVGELYRRNEMFSEAIGSYEKSIVAHSYFLPSVQACISVMIDQKLWSDLEILLKRRMELIGDHPGICLTLARALFEQSKFLLAYRYFMKSGSDDEYVKRAVLECYEKMSKEEIEALPRPCATASLRSVSLDEFQAALKEFSRSISSKSRMHFWVKEKVGKGYKWAARPEEISKQLLIAFLSGRFGHGSVEILQETRAGAGFIDLYVGLPGGLKVVIELKMCGGSTYSEQYALSGVDQIVHYLGAFPTKVGFLVIFDGRNRDYGKNIIAMQGVGEMTIFSIAVDLRNTVKG</sequence>
<gene>
    <name evidence="1" type="ORF">SAMN05444352_1261</name>
</gene>
<evidence type="ECO:0000313" key="2">
    <source>
        <dbReference type="Proteomes" id="UP000198407"/>
    </source>
</evidence>
<keyword evidence="2" id="KW-1185">Reference proteome</keyword>
<accession>A0A239KC76</accession>
<dbReference type="SUPFAM" id="SSF48452">
    <property type="entry name" value="TPR-like"/>
    <property type="match status" value="1"/>
</dbReference>
<dbReference type="Gene3D" id="1.25.40.10">
    <property type="entry name" value="Tetratricopeptide repeat domain"/>
    <property type="match status" value="1"/>
</dbReference>
<name>A0A239KC76_9PSED</name>
<protein>
    <recommendedName>
        <fullName evidence="3">Tetratricopeptide repeat-containing protein</fullName>
    </recommendedName>
</protein>
<evidence type="ECO:0000313" key="1">
    <source>
        <dbReference type="EMBL" id="SNT15273.1"/>
    </source>
</evidence>
<dbReference type="Proteomes" id="UP000198407">
    <property type="component" value="Unassembled WGS sequence"/>
</dbReference>
<organism evidence="1 2">
    <name type="scientific">Pseudomonas japonica</name>
    <dbReference type="NCBI Taxonomy" id="256466"/>
    <lineage>
        <taxon>Bacteria</taxon>
        <taxon>Pseudomonadati</taxon>
        <taxon>Pseudomonadota</taxon>
        <taxon>Gammaproteobacteria</taxon>
        <taxon>Pseudomonadales</taxon>
        <taxon>Pseudomonadaceae</taxon>
        <taxon>Pseudomonas</taxon>
    </lineage>
</organism>
<dbReference type="AlphaFoldDB" id="A0A239KC76"/>
<dbReference type="EMBL" id="FZOL01000026">
    <property type="protein sequence ID" value="SNT15273.1"/>
    <property type="molecule type" value="Genomic_DNA"/>
</dbReference>
<dbReference type="InterPro" id="IPR011990">
    <property type="entry name" value="TPR-like_helical_dom_sf"/>
</dbReference>